<dbReference type="Pfam" id="PF01894">
    <property type="entry name" value="YjbQ"/>
    <property type="match status" value="1"/>
</dbReference>
<accession>A0A9D2IKQ3</accession>
<reference evidence="2" key="1">
    <citation type="journal article" date="2021" name="PeerJ">
        <title>Extensive microbial diversity within the chicken gut microbiome revealed by metagenomics and culture.</title>
        <authorList>
            <person name="Gilroy R."/>
            <person name="Ravi A."/>
            <person name="Getino M."/>
            <person name="Pursley I."/>
            <person name="Horton D.L."/>
            <person name="Alikhan N.F."/>
            <person name="Baker D."/>
            <person name="Gharbi K."/>
            <person name="Hall N."/>
            <person name="Watson M."/>
            <person name="Adriaenssens E.M."/>
            <person name="Foster-Nyarko E."/>
            <person name="Jarju S."/>
            <person name="Secka A."/>
            <person name="Antonio M."/>
            <person name="Oren A."/>
            <person name="Chaudhuri R.R."/>
            <person name="La Ragione R."/>
            <person name="Hildebrand F."/>
            <person name="Pallen M.J."/>
        </authorList>
    </citation>
    <scope>NUCLEOTIDE SEQUENCE</scope>
    <source>
        <strain evidence="2">ChiHjej11B10-19426</strain>
    </source>
</reference>
<dbReference type="EMBL" id="DXCC01000003">
    <property type="protein sequence ID" value="HIZ14431.1"/>
    <property type="molecule type" value="Genomic_DNA"/>
</dbReference>
<dbReference type="PIRSF" id="PIRSF004681">
    <property type="entry name" value="UCP004681"/>
    <property type="match status" value="1"/>
</dbReference>
<dbReference type="NCBIfam" id="TIGR00149">
    <property type="entry name" value="TIGR00149_YjbQ"/>
    <property type="match status" value="1"/>
</dbReference>
<gene>
    <name evidence="2" type="ORF">H9816_00740</name>
</gene>
<comment type="similarity">
    <text evidence="1">Belongs to the UPF0047 family.</text>
</comment>
<dbReference type="PANTHER" id="PTHR30615:SF8">
    <property type="entry name" value="UPF0047 PROTEIN C4A8.02C"/>
    <property type="match status" value="1"/>
</dbReference>
<sequence>MVYQREIALHGYGRGIHLITNDILSVLPPLPEQGLLHLFICHTSAALAVNENADPDVRHDLEAFLDRCVREREAYYRHTEEGDDDMPAHIKAVLTGPSVTLPISDGRLNIGRWQGIYLCEFRNTRQTRRIIATLLS</sequence>
<dbReference type="InterPro" id="IPR035917">
    <property type="entry name" value="YjbQ-like_sf"/>
</dbReference>
<dbReference type="Proteomes" id="UP000824014">
    <property type="component" value="Unassembled WGS sequence"/>
</dbReference>
<name>A0A9D2IKQ3_9BACT</name>
<comment type="caution">
    <text evidence="2">The sequence shown here is derived from an EMBL/GenBank/DDBJ whole genome shotgun (WGS) entry which is preliminary data.</text>
</comment>
<protein>
    <submittedName>
        <fullName evidence="2">Secondary thiamine-phosphate synthase enzyme YjbQ</fullName>
    </submittedName>
</protein>
<evidence type="ECO:0000256" key="1">
    <source>
        <dbReference type="ARBA" id="ARBA00005534"/>
    </source>
</evidence>
<reference evidence="2" key="2">
    <citation type="submission" date="2021-04" db="EMBL/GenBank/DDBJ databases">
        <authorList>
            <person name="Gilroy R."/>
        </authorList>
    </citation>
    <scope>NUCLEOTIDE SEQUENCE</scope>
    <source>
        <strain evidence="2">ChiHjej11B10-19426</strain>
    </source>
</reference>
<dbReference type="PANTHER" id="PTHR30615">
    <property type="entry name" value="UNCHARACTERIZED PROTEIN YJBQ-RELATED"/>
    <property type="match status" value="1"/>
</dbReference>
<proteinExistence type="inferred from homology"/>
<evidence type="ECO:0000313" key="2">
    <source>
        <dbReference type="EMBL" id="HIZ14431.1"/>
    </source>
</evidence>
<organism evidence="2 3">
    <name type="scientific">Candidatus Tidjanibacter faecipullorum</name>
    <dbReference type="NCBI Taxonomy" id="2838766"/>
    <lineage>
        <taxon>Bacteria</taxon>
        <taxon>Pseudomonadati</taxon>
        <taxon>Bacteroidota</taxon>
        <taxon>Bacteroidia</taxon>
        <taxon>Bacteroidales</taxon>
        <taxon>Rikenellaceae</taxon>
        <taxon>Tidjanibacter</taxon>
    </lineage>
</organism>
<dbReference type="AlphaFoldDB" id="A0A9D2IKQ3"/>
<dbReference type="SUPFAM" id="SSF111038">
    <property type="entry name" value="YjbQ-like"/>
    <property type="match status" value="1"/>
</dbReference>
<dbReference type="Gene3D" id="2.60.120.460">
    <property type="entry name" value="YjbQ-like"/>
    <property type="match status" value="1"/>
</dbReference>
<evidence type="ECO:0000313" key="3">
    <source>
        <dbReference type="Proteomes" id="UP000824014"/>
    </source>
</evidence>
<dbReference type="InterPro" id="IPR001602">
    <property type="entry name" value="UPF0047_YjbQ-like"/>
</dbReference>